<evidence type="ECO:0000313" key="5">
    <source>
        <dbReference type="EMBL" id="AZT91337.1"/>
    </source>
</evidence>
<dbReference type="Proteomes" id="UP000282930">
    <property type="component" value="Chromosome"/>
</dbReference>
<feature type="domain" description="ABC transporter" evidence="4">
    <location>
        <begin position="2"/>
        <end position="239"/>
    </location>
</feature>
<dbReference type="PANTHER" id="PTHR43204:SF1">
    <property type="entry name" value="ABC TRANSPORTER I FAMILY MEMBER 6, CHLOROPLASTIC"/>
    <property type="match status" value="1"/>
</dbReference>
<protein>
    <submittedName>
        <fullName evidence="5">ABC transporter ATP-binding protein</fullName>
    </submittedName>
</protein>
<gene>
    <name evidence="5" type="ORF">ELD05_12360</name>
</gene>
<dbReference type="InterPro" id="IPR027417">
    <property type="entry name" value="P-loop_NTPase"/>
</dbReference>
<dbReference type="RefSeq" id="WP_127352666.1">
    <property type="nucleotide sequence ID" value="NZ_CP034791.1"/>
</dbReference>
<sequence length="246" mass="27288">MLEIVDLHVEVGSKEILKGVSLTIPDGETHILFGPNGSGKTTLMMSIMGLPKYKILSGKIIFNGIDITYMPTHERAKLGIGMMFQKPPAIRGVELKKLSEIIKSLRNTDVDVHEYARILNLEEHLSREVNLGFSGGEIKRSELLQLICQRPSLVLLDEPESGVDLDNITLLGNMIKKLLKGEKVRKRQTSGLIVTHTGYILEYVNADKGHILIDGKLVCSGPAKDLFEEIRQNGFGRCEGCLQDII</sequence>
<keyword evidence="3 5" id="KW-0067">ATP-binding</keyword>
<dbReference type="PROSITE" id="PS50893">
    <property type="entry name" value="ABC_TRANSPORTER_2"/>
    <property type="match status" value="1"/>
</dbReference>
<evidence type="ECO:0000256" key="3">
    <source>
        <dbReference type="ARBA" id="ARBA00022840"/>
    </source>
</evidence>
<organism evidence="5 6">
    <name type="scientific">Caldicellulosiruptor changbaiensis</name>
    <dbReference type="NCBI Taxonomy" id="1222016"/>
    <lineage>
        <taxon>Bacteria</taxon>
        <taxon>Bacillati</taxon>
        <taxon>Bacillota</taxon>
        <taxon>Bacillota incertae sedis</taxon>
        <taxon>Caldicellulosiruptorales</taxon>
        <taxon>Caldicellulosiruptoraceae</taxon>
        <taxon>Caldicellulosiruptor</taxon>
    </lineage>
</organism>
<dbReference type="GO" id="GO:0016887">
    <property type="term" value="F:ATP hydrolysis activity"/>
    <property type="evidence" value="ECO:0007669"/>
    <property type="project" value="InterPro"/>
</dbReference>
<dbReference type="Gene3D" id="3.40.50.300">
    <property type="entry name" value="P-loop containing nucleotide triphosphate hydrolases"/>
    <property type="match status" value="1"/>
</dbReference>
<dbReference type="GO" id="GO:0005524">
    <property type="term" value="F:ATP binding"/>
    <property type="evidence" value="ECO:0007669"/>
    <property type="project" value="UniProtKB-KW"/>
</dbReference>
<keyword evidence="6" id="KW-1185">Reference proteome</keyword>
<reference evidence="5 6" key="1">
    <citation type="submission" date="2018-12" db="EMBL/GenBank/DDBJ databases">
        <title>Genome sequence from the cellulolytic species, Caldicellulosiruptor changbaiensis.</title>
        <authorList>
            <person name="Blumer-Schuette S.E."/>
            <person name="Mendoza C."/>
        </authorList>
    </citation>
    <scope>NUCLEOTIDE SEQUENCE [LARGE SCALE GENOMIC DNA]</scope>
    <source>
        <strain evidence="5 6">CBS-Z</strain>
    </source>
</reference>
<dbReference type="InterPro" id="IPR003439">
    <property type="entry name" value="ABC_transporter-like_ATP-bd"/>
</dbReference>
<evidence type="ECO:0000256" key="2">
    <source>
        <dbReference type="ARBA" id="ARBA00022741"/>
    </source>
</evidence>
<accession>A0A3T0D870</accession>
<keyword evidence="2" id="KW-0547">Nucleotide-binding</keyword>
<dbReference type="CDD" id="cd03217">
    <property type="entry name" value="ABC_FeS_Assembly"/>
    <property type="match status" value="1"/>
</dbReference>
<evidence type="ECO:0000259" key="4">
    <source>
        <dbReference type="PROSITE" id="PS50893"/>
    </source>
</evidence>
<dbReference type="InterPro" id="IPR010230">
    <property type="entry name" value="FeS-cluster_ATPase_SufC"/>
</dbReference>
<dbReference type="PANTHER" id="PTHR43204">
    <property type="entry name" value="ABC TRANSPORTER I FAMILY MEMBER 6, CHLOROPLASTIC"/>
    <property type="match status" value="1"/>
</dbReference>
<proteinExistence type="inferred from homology"/>
<comment type="similarity">
    <text evidence="1">Belongs to the ABC transporter superfamily. Ycf16 family.</text>
</comment>
<dbReference type="SMART" id="SM00382">
    <property type="entry name" value="AAA"/>
    <property type="match status" value="1"/>
</dbReference>
<dbReference type="KEGG" id="ccha:ELD05_12360"/>
<evidence type="ECO:0000256" key="1">
    <source>
        <dbReference type="ARBA" id="ARBA00006216"/>
    </source>
</evidence>
<dbReference type="Pfam" id="PF00005">
    <property type="entry name" value="ABC_tran"/>
    <property type="match status" value="1"/>
</dbReference>
<name>A0A3T0D870_9FIRM</name>
<evidence type="ECO:0000313" key="6">
    <source>
        <dbReference type="Proteomes" id="UP000282930"/>
    </source>
</evidence>
<dbReference type="SUPFAM" id="SSF52540">
    <property type="entry name" value="P-loop containing nucleoside triphosphate hydrolases"/>
    <property type="match status" value="1"/>
</dbReference>
<dbReference type="EMBL" id="CP034791">
    <property type="protein sequence ID" value="AZT91337.1"/>
    <property type="molecule type" value="Genomic_DNA"/>
</dbReference>
<dbReference type="AlphaFoldDB" id="A0A3T0D870"/>
<dbReference type="InterPro" id="IPR003593">
    <property type="entry name" value="AAA+_ATPase"/>
</dbReference>